<gene>
    <name evidence="1" type="ORF">FJT64_003917</name>
</gene>
<dbReference type="EMBL" id="VIIS01001412">
    <property type="protein sequence ID" value="KAF0298711.1"/>
    <property type="molecule type" value="Genomic_DNA"/>
</dbReference>
<organism evidence="1 2">
    <name type="scientific">Amphibalanus amphitrite</name>
    <name type="common">Striped barnacle</name>
    <name type="synonym">Balanus amphitrite</name>
    <dbReference type="NCBI Taxonomy" id="1232801"/>
    <lineage>
        <taxon>Eukaryota</taxon>
        <taxon>Metazoa</taxon>
        <taxon>Ecdysozoa</taxon>
        <taxon>Arthropoda</taxon>
        <taxon>Crustacea</taxon>
        <taxon>Multicrustacea</taxon>
        <taxon>Cirripedia</taxon>
        <taxon>Thoracica</taxon>
        <taxon>Thoracicalcarea</taxon>
        <taxon>Balanomorpha</taxon>
        <taxon>Balanoidea</taxon>
        <taxon>Balanidae</taxon>
        <taxon>Amphibalaninae</taxon>
        <taxon>Amphibalanus</taxon>
    </lineage>
</organism>
<comment type="caution">
    <text evidence="1">The sequence shown here is derived from an EMBL/GenBank/DDBJ whole genome shotgun (WGS) entry which is preliminary data.</text>
</comment>
<keyword evidence="2" id="KW-1185">Reference proteome</keyword>
<evidence type="ECO:0000313" key="1">
    <source>
        <dbReference type="EMBL" id="KAF0298711.1"/>
    </source>
</evidence>
<reference evidence="1 2" key="1">
    <citation type="submission" date="2019-07" db="EMBL/GenBank/DDBJ databases">
        <title>Draft genome assembly of a fouling barnacle, Amphibalanus amphitrite (Darwin, 1854): The first reference genome for Thecostraca.</title>
        <authorList>
            <person name="Kim W."/>
        </authorList>
    </citation>
    <scope>NUCLEOTIDE SEQUENCE [LARGE SCALE GENOMIC DNA]</scope>
    <source>
        <strain evidence="1">SNU_AA5</strain>
        <tissue evidence="1">Soma without cirri and trophi</tissue>
    </source>
</reference>
<dbReference type="OrthoDB" id="6387556at2759"/>
<name>A0A6A4WA44_AMPAM</name>
<proteinExistence type="predicted"/>
<sequence length="168" mass="17978">MNASLTVVAPGPIGRALTKSLTSLVQREDGRPLDLRTVTGRGDEDVALLLARAGADRPAQSADLFPSRWSFISGGRLSLLLVAGLVAAGGYWAAEAAGHRPAELLARLLRSWERLLLPAVAVAEPSWLESAQLWMVSLLYSLVCWVPGLCNEAPTSWTPLDALLRPTV</sequence>
<dbReference type="AlphaFoldDB" id="A0A6A4WA44"/>
<evidence type="ECO:0000313" key="2">
    <source>
        <dbReference type="Proteomes" id="UP000440578"/>
    </source>
</evidence>
<dbReference type="Proteomes" id="UP000440578">
    <property type="component" value="Unassembled WGS sequence"/>
</dbReference>
<accession>A0A6A4WA44</accession>
<protein>
    <submittedName>
        <fullName evidence="1">Uncharacterized protein</fullName>
    </submittedName>
</protein>